<evidence type="ECO:0000313" key="16">
    <source>
        <dbReference type="EMBL" id="CCI85740.1"/>
    </source>
</evidence>
<dbReference type="SUPFAM" id="SSF48013">
    <property type="entry name" value="NusB-like"/>
    <property type="match status" value="1"/>
</dbReference>
<dbReference type="PATRIC" id="fig|1423790.3.peg.96"/>
<dbReference type="Pfam" id="PF22458">
    <property type="entry name" value="RsmF-B_ferredox"/>
    <property type="match status" value="1"/>
</dbReference>
<dbReference type="Pfam" id="PF01029">
    <property type="entry name" value="NusB"/>
    <property type="match status" value="1"/>
</dbReference>
<dbReference type="NCBIfam" id="TIGR00563">
    <property type="entry name" value="rsmB"/>
    <property type="match status" value="1"/>
</dbReference>
<feature type="binding site" evidence="14">
    <location>
        <position position="281"/>
    </location>
    <ligand>
        <name>S-adenosyl-L-methionine</name>
        <dbReference type="ChEBI" id="CHEBI:59789"/>
    </ligand>
</feature>
<dbReference type="RefSeq" id="WP_009560296.1">
    <property type="nucleotide sequence ID" value="NZ_AYZN01000001.1"/>
</dbReference>
<feature type="binding site" evidence="14">
    <location>
        <position position="309"/>
    </location>
    <ligand>
        <name>S-adenosyl-L-methionine</name>
        <dbReference type="ChEBI" id="CHEBI:59789"/>
    </ligand>
</feature>
<protein>
    <recommendedName>
        <fullName evidence="4">16S rRNA (cytosine(967)-C(5))-methyltransferase</fullName>
        <ecNumber evidence="4">2.1.1.176</ecNumber>
    </recommendedName>
    <alternativeName>
        <fullName evidence="11">16S rRNA m5C967 methyltransferase</fullName>
    </alternativeName>
    <alternativeName>
        <fullName evidence="12">rRNA (cytosine-C(5)-)-methyltransferase RsmB</fullName>
    </alternativeName>
</protein>
<dbReference type="FunFam" id="3.40.50.150:FF:000022">
    <property type="entry name" value="Ribosomal RNA small subunit methyltransferase B"/>
    <property type="match status" value="1"/>
</dbReference>
<dbReference type="Proteomes" id="UP000009311">
    <property type="component" value="Unassembled WGS sequence"/>
</dbReference>
<dbReference type="GO" id="GO:0006355">
    <property type="term" value="P:regulation of DNA-templated transcription"/>
    <property type="evidence" value="ECO:0007669"/>
    <property type="project" value="InterPro"/>
</dbReference>
<keyword evidence="7 14" id="KW-0489">Methyltransferase</keyword>
<comment type="function">
    <text evidence="1">Specifically methylates the cytosine at position 967 (m5C967) of 16S rRNA.</text>
</comment>
<dbReference type="SUPFAM" id="SSF53335">
    <property type="entry name" value="S-adenosyl-L-methionine-dependent methyltransferases"/>
    <property type="match status" value="1"/>
</dbReference>
<dbReference type="OrthoDB" id="9810297at2"/>
<keyword evidence="10 14" id="KW-0694">RNA-binding</keyword>
<dbReference type="AlphaFoldDB" id="I7JYP7"/>
<name>I7JYP7_9LACO</name>
<dbReference type="InterPro" id="IPR001678">
    <property type="entry name" value="MeTrfase_RsmB-F_NOP2_dom"/>
</dbReference>
<dbReference type="PROSITE" id="PS51686">
    <property type="entry name" value="SAM_MT_RSMB_NOP"/>
    <property type="match status" value="1"/>
</dbReference>
<dbReference type="InterPro" id="IPR023267">
    <property type="entry name" value="RCMT"/>
</dbReference>
<sequence length="440" mass="49269">MTKNTARSVALDILINILTKNSYSNISLNHSLENAQLSQADQNLATNIVYGTIQHRIFLEYQLKDLIQTKLTEKHLMPLLLMSAYQIIFLDKVPARAVLDEANKLAKSYGSKRSNGYRIVNGVLRSLTRRGVVLPDDENSIEYLSVKESMPQWLVEYFVKEWGRPRAQAMFASFNETAKNSIRVSSLADQEQVFTQLTQLGYEPVKSDLSPSNLILKHGGVIKEDLFKNGDITIQDEAAGLVVQAFDFKGDEQVLDACSAPGGKTVQIAEHLTTGQVTALDIHKNKLNLVKKNAQRMKVADKLKVAAIDARASDSYFSDQRFDKILVDAPCSGLGLMRRKPEIRYTKKPEDLVNLQKIQLAILDHVSQLLNKGGELVYSTCTISRQEDEDVIEKFLMAHPAYSLEKFEVAKLKSDSGMLKILPDEFGSDGFFIAKLKLRG</sequence>
<evidence type="ECO:0000256" key="14">
    <source>
        <dbReference type="PROSITE-ProRule" id="PRU01023"/>
    </source>
</evidence>
<keyword evidence="9 14" id="KW-0949">S-adenosyl-L-methionine</keyword>
<proteinExistence type="inferred from homology"/>
<dbReference type="InterPro" id="IPR006027">
    <property type="entry name" value="NusB_RsmB_TIM44"/>
</dbReference>
<dbReference type="eggNOG" id="COG0144">
    <property type="taxonomic scope" value="Bacteria"/>
</dbReference>
<evidence type="ECO:0000256" key="13">
    <source>
        <dbReference type="ARBA" id="ARBA00047283"/>
    </source>
</evidence>
<dbReference type="CDD" id="cd02440">
    <property type="entry name" value="AdoMet_MTases"/>
    <property type="match status" value="1"/>
</dbReference>
<evidence type="ECO:0000256" key="3">
    <source>
        <dbReference type="ARBA" id="ARBA00007494"/>
    </source>
</evidence>
<organism evidence="16 17">
    <name type="scientific">Lactobacillus pasteurii DSM 23907 = CRBIP 24.76</name>
    <dbReference type="NCBI Taxonomy" id="1423790"/>
    <lineage>
        <taxon>Bacteria</taxon>
        <taxon>Bacillati</taxon>
        <taxon>Bacillota</taxon>
        <taxon>Bacilli</taxon>
        <taxon>Lactobacillales</taxon>
        <taxon>Lactobacillaceae</taxon>
        <taxon>Lactobacillus</taxon>
    </lineage>
</organism>
<dbReference type="GO" id="GO:0005737">
    <property type="term" value="C:cytoplasm"/>
    <property type="evidence" value="ECO:0007669"/>
    <property type="project" value="UniProtKB-SubCell"/>
</dbReference>
<feature type="binding site" evidence="14">
    <location>
        <position position="328"/>
    </location>
    <ligand>
        <name>S-adenosyl-L-methionine</name>
        <dbReference type="ChEBI" id="CHEBI:59789"/>
    </ligand>
</feature>
<dbReference type="InterPro" id="IPR054728">
    <property type="entry name" value="RsmB-like_ferredoxin"/>
</dbReference>
<evidence type="ECO:0000256" key="2">
    <source>
        <dbReference type="ARBA" id="ARBA00004496"/>
    </source>
</evidence>
<dbReference type="Gene3D" id="1.10.940.10">
    <property type="entry name" value="NusB-like"/>
    <property type="match status" value="1"/>
</dbReference>
<dbReference type="InterPro" id="IPR049560">
    <property type="entry name" value="MeTrfase_RsmB-F_NOP2_cat"/>
</dbReference>
<keyword evidence="8 14" id="KW-0808">Transferase</keyword>
<dbReference type="EMBL" id="CAKD01000023">
    <property type="protein sequence ID" value="CCI85740.1"/>
    <property type="molecule type" value="Genomic_DNA"/>
</dbReference>
<dbReference type="eggNOG" id="COG0781">
    <property type="taxonomic scope" value="Bacteria"/>
</dbReference>
<dbReference type="STRING" id="1423790.BN53_06540"/>
<dbReference type="InterPro" id="IPR029063">
    <property type="entry name" value="SAM-dependent_MTases_sf"/>
</dbReference>
<evidence type="ECO:0000256" key="1">
    <source>
        <dbReference type="ARBA" id="ARBA00002724"/>
    </source>
</evidence>
<feature type="domain" description="SAM-dependent MTase RsmB/NOP-type" evidence="15">
    <location>
        <begin position="170"/>
        <end position="439"/>
    </location>
</feature>
<dbReference type="NCBIfam" id="NF011494">
    <property type="entry name" value="PRK14902.1"/>
    <property type="match status" value="1"/>
</dbReference>
<evidence type="ECO:0000256" key="6">
    <source>
        <dbReference type="ARBA" id="ARBA00022552"/>
    </source>
</evidence>
<evidence type="ECO:0000256" key="7">
    <source>
        <dbReference type="ARBA" id="ARBA00022603"/>
    </source>
</evidence>
<keyword evidence="6" id="KW-0698">rRNA processing</keyword>
<dbReference type="Gene3D" id="3.40.50.150">
    <property type="entry name" value="Vaccinia Virus protein VP39"/>
    <property type="match status" value="1"/>
</dbReference>
<dbReference type="PRINTS" id="PR02008">
    <property type="entry name" value="RCMTFAMILY"/>
</dbReference>
<evidence type="ECO:0000256" key="5">
    <source>
        <dbReference type="ARBA" id="ARBA00022490"/>
    </source>
</evidence>
<comment type="similarity">
    <text evidence="3 14">Belongs to the class I-like SAM-binding methyltransferase superfamily. RsmB/NOP family.</text>
</comment>
<dbReference type="InterPro" id="IPR035926">
    <property type="entry name" value="NusB-like_sf"/>
</dbReference>
<dbReference type="GO" id="GO:0008649">
    <property type="term" value="F:rRNA methyltransferase activity"/>
    <property type="evidence" value="ECO:0007669"/>
    <property type="project" value="InterPro"/>
</dbReference>
<evidence type="ECO:0000256" key="8">
    <source>
        <dbReference type="ARBA" id="ARBA00022679"/>
    </source>
</evidence>
<evidence type="ECO:0000313" key="17">
    <source>
        <dbReference type="Proteomes" id="UP000009311"/>
    </source>
</evidence>
<dbReference type="InterPro" id="IPR018314">
    <property type="entry name" value="RsmB/NOL1/NOP2-like_CS"/>
</dbReference>
<dbReference type="Pfam" id="PF01189">
    <property type="entry name" value="Methyltr_RsmB-F"/>
    <property type="match status" value="1"/>
</dbReference>
<dbReference type="PANTHER" id="PTHR22807">
    <property type="entry name" value="NOP2 YEAST -RELATED NOL1/NOP2/FMU SUN DOMAIN-CONTAINING"/>
    <property type="match status" value="1"/>
</dbReference>
<evidence type="ECO:0000256" key="9">
    <source>
        <dbReference type="ARBA" id="ARBA00022691"/>
    </source>
</evidence>
<evidence type="ECO:0000259" key="15">
    <source>
        <dbReference type="PROSITE" id="PS51686"/>
    </source>
</evidence>
<keyword evidence="5" id="KW-0963">Cytoplasm</keyword>
<feature type="active site" description="Nucleophile" evidence="14">
    <location>
        <position position="381"/>
    </location>
</feature>
<accession>I7JYP7</accession>
<keyword evidence="17" id="KW-1185">Reference proteome</keyword>
<evidence type="ECO:0000256" key="11">
    <source>
        <dbReference type="ARBA" id="ARBA00030399"/>
    </source>
</evidence>
<dbReference type="Gene3D" id="3.30.70.1170">
    <property type="entry name" value="Sun protein, domain 3"/>
    <property type="match status" value="1"/>
</dbReference>
<dbReference type="PROSITE" id="PS01153">
    <property type="entry name" value="NOL1_NOP2_SUN"/>
    <property type="match status" value="1"/>
</dbReference>
<comment type="subcellular location">
    <subcellularLocation>
        <location evidence="2">Cytoplasm</location>
    </subcellularLocation>
</comment>
<evidence type="ECO:0000256" key="12">
    <source>
        <dbReference type="ARBA" id="ARBA00031088"/>
    </source>
</evidence>
<dbReference type="PANTHER" id="PTHR22807:SF53">
    <property type="entry name" value="RIBOSOMAL RNA SMALL SUBUNIT METHYLTRANSFERASE B-RELATED"/>
    <property type="match status" value="1"/>
</dbReference>
<dbReference type="GO" id="GO:0003723">
    <property type="term" value="F:RNA binding"/>
    <property type="evidence" value="ECO:0007669"/>
    <property type="project" value="UniProtKB-UniRule"/>
</dbReference>
<evidence type="ECO:0000256" key="10">
    <source>
        <dbReference type="ARBA" id="ARBA00022884"/>
    </source>
</evidence>
<evidence type="ECO:0000256" key="4">
    <source>
        <dbReference type="ARBA" id="ARBA00012140"/>
    </source>
</evidence>
<feature type="binding site" evidence="14">
    <location>
        <begin position="258"/>
        <end position="264"/>
    </location>
    <ligand>
        <name>S-adenosyl-L-methionine</name>
        <dbReference type="ChEBI" id="CHEBI:59789"/>
    </ligand>
</feature>
<gene>
    <name evidence="16" type="ORF">BN53_06540</name>
</gene>
<dbReference type="EC" id="2.1.1.176" evidence="4"/>
<dbReference type="InterPro" id="IPR004573">
    <property type="entry name" value="rRNA_ssu_MeTfrase_B"/>
</dbReference>
<comment type="caution">
    <text evidence="16">The sequence shown here is derived from an EMBL/GenBank/DDBJ whole genome shotgun (WGS) entry which is preliminary data.</text>
</comment>
<reference evidence="16 17" key="1">
    <citation type="submission" date="2012-06" db="EMBL/GenBank/DDBJ databases">
        <title>Draft Genome Sequence of Lactobacillus pasteurii CRBIP 24.76T.</title>
        <authorList>
            <person name="Cousin S."/>
            <person name="Bouchier C."/>
            <person name="Loux V."/>
            <person name="Ma L."/>
            <person name="Creno S."/>
            <person name="Bizet C."/>
            <person name="Clermont D."/>
        </authorList>
    </citation>
    <scope>NUCLEOTIDE SEQUENCE [LARGE SCALE GENOMIC DNA]</scope>
    <source>
        <strain evidence="17">CRBIP 24.76T</strain>
    </source>
</reference>
<comment type="catalytic activity">
    <reaction evidence="13">
        <text>cytidine(967) in 16S rRNA + S-adenosyl-L-methionine = 5-methylcytidine(967) in 16S rRNA + S-adenosyl-L-homocysteine + H(+)</text>
        <dbReference type="Rhea" id="RHEA:42748"/>
        <dbReference type="Rhea" id="RHEA-COMP:10219"/>
        <dbReference type="Rhea" id="RHEA-COMP:10220"/>
        <dbReference type="ChEBI" id="CHEBI:15378"/>
        <dbReference type="ChEBI" id="CHEBI:57856"/>
        <dbReference type="ChEBI" id="CHEBI:59789"/>
        <dbReference type="ChEBI" id="CHEBI:74483"/>
        <dbReference type="ChEBI" id="CHEBI:82748"/>
        <dbReference type="EC" id="2.1.1.176"/>
    </reaction>
</comment>